<dbReference type="Proteomes" id="UP000030993">
    <property type="component" value="Unassembled WGS sequence"/>
</dbReference>
<evidence type="ECO:0000313" key="4">
    <source>
        <dbReference type="EMBL" id="KHM53128.1"/>
    </source>
</evidence>
<dbReference type="SUPFAM" id="SSF158791">
    <property type="entry name" value="MgtE N-terminal domain-like"/>
    <property type="match status" value="1"/>
</dbReference>
<feature type="compositionally biased region" description="Basic and acidic residues" evidence="1">
    <location>
        <begin position="62"/>
        <end position="80"/>
    </location>
</feature>
<reference evidence="4 5" key="1">
    <citation type="journal article" date="2013" name="PLoS ONE">
        <title>Identification and characterization of three novel lipases belonging to families II and V from Anaerovibrio lipolyticus 5ST.</title>
        <authorList>
            <person name="Prive F."/>
            <person name="Kaderbhai N.N."/>
            <person name="Girdwood S."/>
            <person name="Worgan H.J."/>
            <person name="Pinloche E."/>
            <person name="Scollan N.D."/>
            <person name="Huws S.A."/>
            <person name="Newbold C.J."/>
        </authorList>
    </citation>
    <scope>NUCLEOTIDE SEQUENCE [LARGE SCALE GENOMIC DNA]</scope>
    <source>
        <strain evidence="4 5">5S</strain>
    </source>
</reference>
<feature type="region of interest" description="Disordered" evidence="1">
    <location>
        <begin position="167"/>
        <end position="189"/>
    </location>
</feature>
<dbReference type="eggNOG" id="COG3334">
    <property type="taxonomic scope" value="Bacteria"/>
</dbReference>
<dbReference type="Pfam" id="PF03448">
    <property type="entry name" value="MgtE_N"/>
    <property type="match status" value="1"/>
</dbReference>
<evidence type="ECO:0000259" key="3">
    <source>
        <dbReference type="Pfam" id="PF03448"/>
    </source>
</evidence>
<feature type="region of interest" description="Disordered" evidence="1">
    <location>
        <begin position="59"/>
        <end position="83"/>
    </location>
</feature>
<comment type="caution">
    <text evidence="4">The sequence shown here is derived from an EMBL/GenBank/DDBJ whole genome shotgun (WGS) entry which is preliminary data.</text>
</comment>
<evidence type="ECO:0000256" key="1">
    <source>
        <dbReference type="SAM" id="MobiDB-lite"/>
    </source>
</evidence>
<dbReference type="STRING" id="82374.NZ47_00730"/>
<accession>A0A0B2K2M2</accession>
<evidence type="ECO:0000256" key="2">
    <source>
        <dbReference type="SAM" id="Phobius"/>
    </source>
</evidence>
<keyword evidence="2" id="KW-1133">Transmembrane helix</keyword>
<keyword evidence="5" id="KW-1185">Reference proteome</keyword>
<proteinExistence type="predicted"/>
<dbReference type="InterPro" id="IPR038076">
    <property type="entry name" value="MgtE_N_sf"/>
</dbReference>
<keyword evidence="2" id="KW-0812">Transmembrane</keyword>
<dbReference type="EMBL" id="JSCE01000011">
    <property type="protein sequence ID" value="KHM53128.1"/>
    <property type="molecule type" value="Genomic_DNA"/>
</dbReference>
<gene>
    <name evidence="4" type="ORF">NZ47_00730</name>
</gene>
<feature type="domain" description="Magnesium transporter MgtE intracellular" evidence="3">
    <location>
        <begin position="108"/>
        <end position="172"/>
    </location>
</feature>
<name>A0A0B2K2M2_9FIRM</name>
<dbReference type="InterPro" id="IPR006668">
    <property type="entry name" value="Mg_transptr_MgtE_intracell_dom"/>
</dbReference>
<sequence length="189" mass="21545">MLKFLLIALVLFIIIIAGFFLGIYFRIIDTNEANEKYGLYELPIIGEYFVRPVEDGESSVDEAEKRTETKKDDKKADAKTKSKPVVLSKEEIEKQTKERQAAEKKRVSKLARLYNEMKPEEAAKILESMDDDIVISILQRMDESQVSQVLTKFDTDRAANITKIMYNGAPKRVMQNPPQPGQNQSGNPE</sequence>
<feature type="transmembrane region" description="Helical" evidence="2">
    <location>
        <begin position="6"/>
        <end position="27"/>
    </location>
</feature>
<organism evidence="4 5">
    <name type="scientific">Anaerovibrio lipolyticus</name>
    <dbReference type="NCBI Taxonomy" id="82374"/>
    <lineage>
        <taxon>Bacteria</taxon>
        <taxon>Bacillati</taxon>
        <taxon>Bacillota</taxon>
        <taxon>Negativicutes</taxon>
        <taxon>Selenomonadales</taxon>
        <taxon>Selenomonadaceae</taxon>
        <taxon>Anaerovibrio</taxon>
    </lineage>
</organism>
<dbReference type="Gene3D" id="1.25.60.10">
    <property type="entry name" value="MgtE N-terminal domain-like"/>
    <property type="match status" value="1"/>
</dbReference>
<evidence type="ECO:0000313" key="5">
    <source>
        <dbReference type="Proteomes" id="UP000030993"/>
    </source>
</evidence>
<dbReference type="AlphaFoldDB" id="A0A0B2K2M2"/>
<protein>
    <recommendedName>
        <fullName evidence="3">Magnesium transporter MgtE intracellular domain-containing protein</fullName>
    </recommendedName>
</protein>
<keyword evidence="2" id="KW-0472">Membrane</keyword>